<feature type="binding site" evidence="8">
    <location>
        <position position="194"/>
    </location>
    <ligand>
        <name>substrate</name>
    </ligand>
</feature>
<evidence type="ECO:0000313" key="10">
    <source>
        <dbReference type="EMBL" id="QDT74417.1"/>
    </source>
</evidence>
<feature type="binding site" evidence="8">
    <location>
        <position position="63"/>
    </location>
    <ligand>
        <name>substrate</name>
    </ligand>
</feature>
<dbReference type="HAMAP" id="MF_00197">
    <property type="entry name" value="DAP_epimerase"/>
    <property type="match status" value="1"/>
</dbReference>
<comment type="subunit">
    <text evidence="8">Homodimer.</text>
</comment>
<feature type="binding site" evidence="8">
    <location>
        <begin position="212"/>
        <end position="213"/>
    </location>
    <ligand>
        <name>substrate</name>
    </ligand>
</feature>
<dbReference type="SUPFAM" id="SSF54506">
    <property type="entry name" value="Diaminopimelate epimerase-like"/>
    <property type="match status" value="2"/>
</dbReference>
<evidence type="ECO:0000256" key="2">
    <source>
        <dbReference type="ARBA" id="ARBA00010219"/>
    </source>
</evidence>
<comment type="caution">
    <text evidence="8">Lacks conserved residue(s) required for the propagation of feature annotation.</text>
</comment>
<evidence type="ECO:0000256" key="6">
    <source>
        <dbReference type="ARBA" id="ARBA00023235"/>
    </source>
</evidence>
<comment type="function">
    <text evidence="8">Catalyzes the stereoinversion of LL-2,6-diaminopimelate (L,L-DAP) to meso-diaminopimelate (meso-DAP), a precursor of L-lysine and an essential component of the bacterial peptidoglycan.</text>
</comment>
<accession>A0A517U1C9</accession>
<dbReference type="NCBIfam" id="TIGR00652">
    <property type="entry name" value="DapF"/>
    <property type="match status" value="1"/>
</dbReference>
<dbReference type="OrthoDB" id="9805408at2"/>
<comment type="similarity">
    <text evidence="2 8">Belongs to the diaminopimelate epimerase family.</text>
</comment>
<evidence type="ECO:0000256" key="5">
    <source>
        <dbReference type="ARBA" id="ARBA00023154"/>
    </source>
</evidence>
<comment type="subcellular location">
    <subcellularLocation>
        <location evidence="8">Cytoplasm</location>
    </subcellularLocation>
</comment>
<evidence type="ECO:0000256" key="8">
    <source>
        <dbReference type="HAMAP-Rule" id="MF_00197"/>
    </source>
</evidence>
<protein>
    <recommendedName>
        <fullName evidence="3 8">Diaminopimelate epimerase</fullName>
        <shortName evidence="8">DAP epimerase</shortName>
        <ecNumber evidence="3 8">5.1.1.7</ecNumber>
    </recommendedName>
    <alternativeName>
        <fullName evidence="8">PLP-independent amino acid racemase</fullName>
    </alternativeName>
</protein>
<feature type="binding site" evidence="8">
    <location>
        <position position="161"/>
    </location>
    <ligand>
        <name>substrate</name>
    </ligand>
</feature>
<evidence type="ECO:0000313" key="11">
    <source>
        <dbReference type="Proteomes" id="UP000317909"/>
    </source>
</evidence>
<name>A0A517U1C9_9BACT</name>
<dbReference type="InterPro" id="IPR001653">
    <property type="entry name" value="DAP_epimerase_DapF"/>
</dbReference>
<dbReference type="KEGG" id="llh:I41_36120"/>
<feature type="site" description="Could be important to modulate the pK values of the two catalytic cysteine residues" evidence="8">
    <location>
        <position position="212"/>
    </location>
</feature>
<comment type="pathway">
    <text evidence="1 8">Amino-acid biosynthesis; L-lysine biosynthesis via DAP pathway; DL-2,6-diaminopimelate from LL-2,6-diaminopimelate: step 1/1.</text>
</comment>
<dbReference type="PROSITE" id="PS01326">
    <property type="entry name" value="DAP_EPIMERASE"/>
    <property type="match status" value="1"/>
</dbReference>
<dbReference type="Pfam" id="PF01678">
    <property type="entry name" value="DAP_epimerase"/>
    <property type="match status" value="2"/>
</dbReference>
<dbReference type="Proteomes" id="UP000317909">
    <property type="component" value="Chromosome"/>
</dbReference>
<feature type="binding site" evidence="8">
    <location>
        <begin position="222"/>
        <end position="223"/>
    </location>
    <ligand>
        <name>substrate</name>
    </ligand>
</feature>
<dbReference type="GO" id="GO:0009089">
    <property type="term" value="P:lysine biosynthetic process via diaminopimelate"/>
    <property type="evidence" value="ECO:0007669"/>
    <property type="project" value="UniProtKB-UniRule"/>
</dbReference>
<dbReference type="EMBL" id="CP036339">
    <property type="protein sequence ID" value="QDT74417.1"/>
    <property type="molecule type" value="Genomic_DNA"/>
</dbReference>
<dbReference type="PANTHER" id="PTHR31689:SF0">
    <property type="entry name" value="DIAMINOPIMELATE EPIMERASE"/>
    <property type="match status" value="1"/>
</dbReference>
<feature type="active site" description="Proton acceptor" evidence="8">
    <location>
        <position position="221"/>
    </location>
</feature>
<evidence type="ECO:0000256" key="3">
    <source>
        <dbReference type="ARBA" id="ARBA00013080"/>
    </source>
</evidence>
<organism evidence="10 11">
    <name type="scientific">Lacipirellula limnantheis</name>
    <dbReference type="NCBI Taxonomy" id="2528024"/>
    <lineage>
        <taxon>Bacteria</taxon>
        <taxon>Pseudomonadati</taxon>
        <taxon>Planctomycetota</taxon>
        <taxon>Planctomycetia</taxon>
        <taxon>Pirellulales</taxon>
        <taxon>Lacipirellulaceae</taxon>
        <taxon>Lacipirellula</taxon>
    </lineage>
</organism>
<feature type="active site" description="Proton donor" evidence="8">
    <location>
        <position position="72"/>
    </location>
</feature>
<evidence type="ECO:0000256" key="7">
    <source>
        <dbReference type="ARBA" id="ARBA00051712"/>
    </source>
</evidence>
<feature type="binding site" evidence="8">
    <location>
        <position position="11"/>
    </location>
    <ligand>
        <name>substrate</name>
    </ligand>
</feature>
<feature type="active site" evidence="9">
    <location>
        <position position="72"/>
    </location>
</feature>
<dbReference type="Gene3D" id="3.10.310.10">
    <property type="entry name" value="Diaminopimelate Epimerase, Chain A, domain 1"/>
    <property type="match status" value="2"/>
</dbReference>
<sequence>MLFTKMQGAGNDYIYVDCFSQSIPPDPAALARAVSDRHFGIGADGLILICPVDGADAEMRMFNADGSYSEMCGNGIRCVAKFVHDHGIAVRDQLKITSAGKPFLLDLELRAGKVERVRVDMGEPILTSSQIPTTLPGDPPVDAPFEVAGRTLSVTCVSMGNPHCVTYVDSATDELVLGVGPQIETDPRFPKRTNVEFIEVLNRETVRQRTWERGSGETLACGTGACAVCVAGVLTGRTDRRITSKLLGGDLQLEWDEATNHVFMTGPATEVFTGDWLG</sequence>
<dbReference type="PANTHER" id="PTHR31689">
    <property type="entry name" value="DIAMINOPIMELATE EPIMERASE, CHLOROPLASTIC"/>
    <property type="match status" value="1"/>
</dbReference>
<evidence type="ECO:0000256" key="1">
    <source>
        <dbReference type="ARBA" id="ARBA00005196"/>
    </source>
</evidence>
<feature type="binding site" evidence="8">
    <location>
        <begin position="73"/>
        <end position="74"/>
    </location>
    <ligand>
        <name>substrate</name>
    </ligand>
</feature>
<comment type="catalytic activity">
    <reaction evidence="7 8">
        <text>(2S,6S)-2,6-diaminopimelate = meso-2,6-diaminopimelate</text>
        <dbReference type="Rhea" id="RHEA:15393"/>
        <dbReference type="ChEBI" id="CHEBI:57609"/>
        <dbReference type="ChEBI" id="CHEBI:57791"/>
        <dbReference type="EC" id="5.1.1.7"/>
    </reaction>
</comment>
<dbReference type="EC" id="5.1.1.7" evidence="3 8"/>
<keyword evidence="8" id="KW-0963">Cytoplasm</keyword>
<feature type="site" description="Could be important to modulate the pK values of the two catalytic cysteine residues" evidence="8">
    <location>
        <position position="163"/>
    </location>
</feature>
<keyword evidence="4 8" id="KW-0028">Amino-acid biosynthesis</keyword>
<evidence type="ECO:0000256" key="9">
    <source>
        <dbReference type="PROSITE-ProRule" id="PRU10125"/>
    </source>
</evidence>
<keyword evidence="11" id="KW-1185">Reference proteome</keyword>
<gene>
    <name evidence="8 10" type="primary">dapF</name>
    <name evidence="10" type="ORF">I41_36120</name>
</gene>
<dbReference type="InterPro" id="IPR018510">
    <property type="entry name" value="DAP_epimerase_AS"/>
</dbReference>
<evidence type="ECO:0000256" key="4">
    <source>
        <dbReference type="ARBA" id="ARBA00022605"/>
    </source>
</evidence>
<dbReference type="AlphaFoldDB" id="A0A517U1C9"/>
<dbReference type="UniPathway" id="UPA00034">
    <property type="reaction ID" value="UER00025"/>
</dbReference>
<reference evidence="10 11" key="1">
    <citation type="submission" date="2019-02" db="EMBL/GenBank/DDBJ databases">
        <title>Deep-cultivation of Planctomycetes and their phenomic and genomic characterization uncovers novel biology.</title>
        <authorList>
            <person name="Wiegand S."/>
            <person name="Jogler M."/>
            <person name="Boedeker C."/>
            <person name="Pinto D."/>
            <person name="Vollmers J."/>
            <person name="Rivas-Marin E."/>
            <person name="Kohn T."/>
            <person name="Peeters S.H."/>
            <person name="Heuer A."/>
            <person name="Rast P."/>
            <person name="Oberbeckmann S."/>
            <person name="Bunk B."/>
            <person name="Jeske O."/>
            <person name="Meyerdierks A."/>
            <person name="Storesund J.E."/>
            <person name="Kallscheuer N."/>
            <person name="Luecker S."/>
            <person name="Lage O.M."/>
            <person name="Pohl T."/>
            <person name="Merkel B.J."/>
            <person name="Hornburger P."/>
            <person name="Mueller R.-W."/>
            <person name="Bruemmer F."/>
            <person name="Labrenz M."/>
            <person name="Spormann A.M."/>
            <person name="Op den Camp H."/>
            <person name="Overmann J."/>
            <person name="Amann R."/>
            <person name="Jetten M.S.M."/>
            <person name="Mascher T."/>
            <person name="Medema M.H."/>
            <person name="Devos D.P."/>
            <person name="Kaster A.-K."/>
            <person name="Ovreas L."/>
            <person name="Rohde M."/>
            <person name="Galperin M.Y."/>
            <person name="Jogler C."/>
        </authorList>
    </citation>
    <scope>NUCLEOTIDE SEQUENCE [LARGE SCALE GENOMIC DNA]</scope>
    <source>
        <strain evidence="10 11">I41</strain>
    </source>
</reference>
<dbReference type="GO" id="GO:0005829">
    <property type="term" value="C:cytosol"/>
    <property type="evidence" value="ECO:0007669"/>
    <property type="project" value="TreeGrafter"/>
</dbReference>
<dbReference type="RefSeq" id="WP_145434170.1">
    <property type="nucleotide sequence ID" value="NZ_CP036339.1"/>
</dbReference>
<keyword evidence="6 8" id="KW-0413">Isomerase</keyword>
<dbReference type="GO" id="GO:0008837">
    <property type="term" value="F:diaminopimelate epimerase activity"/>
    <property type="evidence" value="ECO:0007669"/>
    <property type="project" value="UniProtKB-UniRule"/>
</dbReference>
<keyword evidence="5 8" id="KW-0457">Lysine biosynthesis</keyword>
<proteinExistence type="inferred from homology"/>